<organism evidence="1 2">
    <name type="scientific">Vibrio ishigakensis</name>
    <dbReference type="NCBI Taxonomy" id="1481914"/>
    <lineage>
        <taxon>Bacteria</taxon>
        <taxon>Pseudomonadati</taxon>
        <taxon>Pseudomonadota</taxon>
        <taxon>Gammaproteobacteria</taxon>
        <taxon>Vibrionales</taxon>
        <taxon>Vibrionaceae</taxon>
        <taxon>Vibrio</taxon>
    </lineage>
</organism>
<accession>A0A0B8PFC6</accession>
<gene>
    <name evidence="1" type="ORF">JCM19232_5830</name>
</gene>
<dbReference type="GO" id="GO:0070573">
    <property type="term" value="F:metallodipeptidase activity"/>
    <property type="evidence" value="ECO:0007669"/>
    <property type="project" value="InterPro"/>
</dbReference>
<dbReference type="Gene3D" id="3.20.20.140">
    <property type="entry name" value="Metal-dependent hydrolases"/>
    <property type="match status" value="1"/>
</dbReference>
<sequence>MNEEGTATMEDIAEHVDYVGDLVGRDHTCFASDYSHTYQDFLKAFIGVVDKYPPEKGFGAPTQNAGGGDIWGVARVLEDKYEWSESDIRGFLGENLMRVYEANWQ</sequence>
<protein>
    <recommendedName>
        <fullName evidence="3">Membrane dipeptidase</fullName>
    </recommendedName>
</protein>
<comment type="caution">
    <text evidence="1">The sequence shown here is derived from an EMBL/GenBank/DDBJ whole genome shotgun (WGS) entry which is preliminary data.</text>
</comment>
<reference evidence="1 2" key="2">
    <citation type="submission" date="2015-01" db="EMBL/GenBank/DDBJ databases">
        <authorList>
            <consortium name="NBRP consortium"/>
            <person name="Sawabe T."/>
            <person name="Meirelles P."/>
            <person name="Feng G."/>
            <person name="Sayaka M."/>
            <person name="Hattori M."/>
            <person name="Ohkuma M."/>
        </authorList>
    </citation>
    <scope>NUCLEOTIDE SEQUENCE [LARGE SCALE GENOMIC DNA]</scope>
    <source>
        <strain evidence="1 2">JCM19232</strain>
    </source>
</reference>
<dbReference type="Pfam" id="PF01244">
    <property type="entry name" value="Peptidase_M19"/>
    <property type="match status" value="1"/>
</dbReference>
<dbReference type="InterPro" id="IPR008257">
    <property type="entry name" value="Pept_M19"/>
</dbReference>
<dbReference type="SUPFAM" id="SSF51556">
    <property type="entry name" value="Metallo-dependent hydrolases"/>
    <property type="match status" value="1"/>
</dbReference>
<evidence type="ECO:0000313" key="2">
    <source>
        <dbReference type="Proteomes" id="UP000031670"/>
    </source>
</evidence>
<dbReference type="AlphaFoldDB" id="A0A0B8PFC6"/>
<evidence type="ECO:0008006" key="3">
    <source>
        <dbReference type="Google" id="ProtNLM"/>
    </source>
</evidence>
<dbReference type="GO" id="GO:0006508">
    <property type="term" value="P:proteolysis"/>
    <property type="evidence" value="ECO:0007669"/>
    <property type="project" value="InterPro"/>
</dbReference>
<name>A0A0B8PFC6_9VIBR</name>
<dbReference type="EMBL" id="BBSA01000003">
    <property type="protein sequence ID" value="GAM61529.1"/>
    <property type="molecule type" value="Genomic_DNA"/>
</dbReference>
<proteinExistence type="predicted"/>
<dbReference type="PROSITE" id="PS51365">
    <property type="entry name" value="RENAL_DIPEPTIDASE_2"/>
    <property type="match status" value="1"/>
</dbReference>
<evidence type="ECO:0000313" key="1">
    <source>
        <dbReference type="EMBL" id="GAM61529.1"/>
    </source>
</evidence>
<reference evidence="1 2" key="1">
    <citation type="submission" date="2015-01" db="EMBL/GenBank/DDBJ databases">
        <title>Vibrio sp. C5 JCM 19232 whole genome shotgun sequence.</title>
        <authorList>
            <person name="Sawabe T."/>
            <person name="Meirelles P."/>
            <person name="Feng G."/>
            <person name="Sayaka M."/>
            <person name="Hattori M."/>
            <person name="Ohkuma M."/>
        </authorList>
    </citation>
    <scope>NUCLEOTIDE SEQUENCE [LARGE SCALE GENOMIC DNA]</scope>
    <source>
        <strain evidence="1 2">JCM19232</strain>
    </source>
</reference>
<dbReference type="InterPro" id="IPR032466">
    <property type="entry name" value="Metal_Hydrolase"/>
</dbReference>
<dbReference type="Proteomes" id="UP000031670">
    <property type="component" value="Unassembled WGS sequence"/>
</dbReference>